<keyword evidence="1" id="KW-0812">Transmembrane</keyword>
<dbReference type="AlphaFoldDB" id="A0A2N7NCF1"/>
<evidence type="ECO:0000313" key="3">
    <source>
        <dbReference type="EMBL" id="TKG26453.1"/>
    </source>
</evidence>
<sequence>MKLKEQISQILLTKLNSIINPKFHNKFILLLLTAGLGLLTPSILSVLVKFQLITDGFVINIEAGEATNSTLALIGLALVSMSVYLLRLVRKQEHEVYMYEESLDHDFSVNYYICEDFDHLKELCSGDLTNFPEDKAMLLNNDVLDTINSIISSHPDKHRCTSHFTTEDFGSEEKYKSLYPHASKPNKAQAKHAYFSLVRELDENDKKFLYAKDSITKLMINSSFSGQLGYAGAYPNECWDVEFQEELVVRKLWVLFLSIKNNSNKLVDLDSLLIDFNNKNEFYDFKLNPEQKKVLTLPKIMLEPGKCVVIPVSILVPPLTPLSRKKIVQHHEDSYGEKVYEVFEESIKLEEDQTFFVYGEQWNVKRLNYQKGGRSFSTDIRCFEPTNTFTLNVGWQIGSCPHLFCIKADKIVYERELLASCVSNVGEDLFVVPSSVSRLVIAEIEDEITTIKCLSVNGNALVHDLTLKKGDAYEFNVNEGDVVEIVGLYEPYLSQMSNIPVGNKRNDLICNYIRGYNRKG</sequence>
<reference evidence="2" key="3">
    <citation type="journal article" date="2018" name="Nature">
        <title>A major lineage of non-tailed dsDNA viruses as unrecognized killers of marine bacteria.</title>
        <authorList>
            <person name="Kauffman K.M."/>
            <person name="Hussain F.A."/>
            <person name="Yang J."/>
            <person name="Arevalo P."/>
            <person name="Brown J.M."/>
            <person name="Chang W.K."/>
            <person name="VanInsberghe D."/>
            <person name="Elsherbini J."/>
            <person name="Sharma R.S."/>
            <person name="Cutler M.B."/>
            <person name="Kelly L."/>
            <person name="Polz M.F."/>
        </authorList>
    </citation>
    <scope>NUCLEOTIDE SEQUENCE</scope>
    <source>
        <strain evidence="2">10N.222.48.A2</strain>
    </source>
</reference>
<accession>A0A2N7NCF1</accession>
<dbReference type="EMBL" id="MDBP01000092">
    <property type="protein sequence ID" value="PMP09323.1"/>
    <property type="molecule type" value="Genomic_DNA"/>
</dbReference>
<dbReference type="RefSeq" id="WP_102258454.1">
    <property type="nucleotide sequence ID" value="NZ_MDBP01000092.1"/>
</dbReference>
<reference evidence="4" key="1">
    <citation type="submission" date="2016-07" db="EMBL/GenBank/DDBJ databases">
        <title>Nontailed viruses are major unrecognized killers of bacteria in the ocean.</title>
        <authorList>
            <person name="Kauffman K."/>
            <person name="Hussain F."/>
            <person name="Yang J."/>
            <person name="Arevalo P."/>
            <person name="Brown J."/>
            <person name="Cutler M."/>
            <person name="Kelly L."/>
            <person name="Polz M.F."/>
        </authorList>
    </citation>
    <scope>NUCLEOTIDE SEQUENCE [LARGE SCALE GENOMIC DNA]</scope>
    <source>
        <strain evidence="4">10N.222.48.A2</strain>
    </source>
</reference>
<keyword evidence="1" id="KW-0472">Membrane</keyword>
<evidence type="ECO:0000256" key="1">
    <source>
        <dbReference type="SAM" id="Phobius"/>
    </source>
</evidence>
<organism evidence="2 4">
    <name type="scientific">Vibrio tasmaniensis</name>
    <dbReference type="NCBI Taxonomy" id="212663"/>
    <lineage>
        <taxon>Bacteria</taxon>
        <taxon>Pseudomonadati</taxon>
        <taxon>Pseudomonadota</taxon>
        <taxon>Gammaproteobacteria</taxon>
        <taxon>Vibrionales</taxon>
        <taxon>Vibrionaceae</taxon>
        <taxon>Vibrio</taxon>
    </lineage>
</organism>
<protein>
    <submittedName>
        <fullName evidence="2">Uncharacterized protein</fullName>
    </submittedName>
</protein>
<evidence type="ECO:0000313" key="5">
    <source>
        <dbReference type="Proteomes" id="UP000308018"/>
    </source>
</evidence>
<dbReference type="Proteomes" id="UP000235579">
    <property type="component" value="Unassembled WGS sequence"/>
</dbReference>
<dbReference type="EMBL" id="SYVV01000075">
    <property type="protein sequence ID" value="TKG26453.1"/>
    <property type="molecule type" value="Genomic_DNA"/>
</dbReference>
<evidence type="ECO:0000313" key="2">
    <source>
        <dbReference type="EMBL" id="PMP09323.1"/>
    </source>
</evidence>
<name>A0A2N7NCF1_9VIBR</name>
<proteinExistence type="predicted"/>
<gene>
    <name evidence="2" type="ORF">BCS92_23925</name>
    <name evidence="3" type="ORF">FC057_24425</name>
</gene>
<comment type="caution">
    <text evidence="2">The sequence shown here is derived from an EMBL/GenBank/DDBJ whole genome shotgun (WGS) entry which is preliminary data.</text>
</comment>
<reference evidence="3 5" key="4">
    <citation type="submission" date="2019-04" db="EMBL/GenBank/DDBJ databases">
        <title>A reverse ecology approach based on a biological definition of microbial populations.</title>
        <authorList>
            <person name="Arevalo P."/>
            <person name="Vaninsberghe D."/>
            <person name="Elsherbini J."/>
            <person name="Gore J."/>
            <person name="Polz M."/>
        </authorList>
    </citation>
    <scope>NUCLEOTIDE SEQUENCE [LARGE SCALE GENOMIC DNA]</scope>
    <source>
        <strain evidence="3 5">10N.222.45.A8</strain>
    </source>
</reference>
<reference evidence="2" key="2">
    <citation type="submission" date="2016-07" db="EMBL/GenBank/DDBJ databases">
        <authorList>
            <person name="Wan K."/>
            <person name="Booth B."/>
            <person name="Spirohn K."/>
            <person name="Hao T."/>
            <person name="Hu Y."/>
            <person name="Calderwood M."/>
            <person name="Hill D."/>
            <person name="Mohr S."/>
            <person name="Vidal M."/>
            <person name="Celniker S."/>
            <person name="Perrimon N."/>
        </authorList>
    </citation>
    <scope>NUCLEOTIDE SEQUENCE</scope>
    <source>
        <strain evidence="2">10N.222.48.A2</strain>
    </source>
</reference>
<evidence type="ECO:0000313" key="4">
    <source>
        <dbReference type="Proteomes" id="UP000235579"/>
    </source>
</evidence>
<feature type="transmembrane region" description="Helical" evidence="1">
    <location>
        <begin position="27"/>
        <end position="50"/>
    </location>
</feature>
<dbReference type="Proteomes" id="UP000308018">
    <property type="component" value="Unassembled WGS sequence"/>
</dbReference>
<keyword evidence="1" id="KW-1133">Transmembrane helix</keyword>
<feature type="transmembrane region" description="Helical" evidence="1">
    <location>
        <begin position="70"/>
        <end position="89"/>
    </location>
</feature>